<dbReference type="InterPro" id="IPR005588">
    <property type="entry name" value="MucB_RseB"/>
</dbReference>
<evidence type="ECO:0000256" key="5">
    <source>
        <dbReference type="SAM" id="SignalP"/>
    </source>
</evidence>
<dbReference type="Pfam" id="PF17188">
    <property type="entry name" value="MucB_RseB_C"/>
    <property type="match status" value="1"/>
</dbReference>
<dbReference type="GO" id="GO:0030288">
    <property type="term" value="C:outer membrane-bounded periplasmic space"/>
    <property type="evidence" value="ECO:0007669"/>
    <property type="project" value="TreeGrafter"/>
</dbReference>
<keyword evidence="4" id="KW-0574">Periplasm</keyword>
<sequence length="339" mass="37811">MRITQWIILLGTFAIVHTSPVALAQNETDTQPASGASQAGAEVQSIQTILARMSRVSHTLNYQGSFTYEHQHSYTLQSFRVSHWVEDGIEYERLQYLSGPEREIVRNGQALDCYPPGDQLLQGRLTQMGQRLAGLEEFYQFQVRSVERVAGRMTTVLQVIPRDVYRYGLVLSVDQETGLILKSLTVDTNGRSIERYQFVELDLNPDVEAMKNSPLAQKQRVAKAPMNECNQTRTGEPQEWRVRWIPPGFAFTGQQKVSPVRDMLMYTDGLTTFSIFIEAAGSPPPEGVGQRGPTVLYMSKAVRNDQLYRVTVVGEIPAVAAEQIAASIEASTAVGPVEQ</sequence>
<comment type="similarity">
    <text evidence="2">Belongs to the RseB family.</text>
</comment>
<dbReference type="GO" id="GO:0032885">
    <property type="term" value="P:regulation of polysaccharide biosynthetic process"/>
    <property type="evidence" value="ECO:0007669"/>
    <property type="project" value="TreeGrafter"/>
</dbReference>
<dbReference type="EMBL" id="PRDL01000001">
    <property type="protein sequence ID" value="MBE8718063.1"/>
    <property type="molecule type" value="Genomic_DNA"/>
</dbReference>
<dbReference type="InterPro" id="IPR038484">
    <property type="entry name" value="MucB/RseB_C_sf"/>
</dbReference>
<evidence type="ECO:0000313" key="9">
    <source>
        <dbReference type="Proteomes" id="UP000652567"/>
    </source>
</evidence>
<gene>
    <name evidence="8" type="ORF">C4F51_12790</name>
</gene>
<name>A0A928YWC3_9GAMM</name>
<dbReference type="AlphaFoldDB" id="A0A928YWC3"/>
<proteinExistence type="inferred from homology"/>
<dbReference type="InterPro" id="IPR033436">
    <property type="entry name" value="MucB/RseB_C"/>
</dbReference>
<dbReference type="PIRSF" id="PIRSF005427">
    <property type="entry name" value="RseB"/>
    <property type="match status" value="1"/>
</dbReference>
<dbReference type="Gene3D" id="2.50.20.10">
    <property type="entry name" value="Lipoprotein localisation LolA/LolB/LppX"/>
    <property type="match status" value="1"/>
</dbReference>
<keyword evidence="9" id="KW-1185">Reference proteome</keyword>
<evidence type="ECO:0000256" key="3">
    <source>
        <dbReference type="ARBA" id="ARBA00022729"/>
    </source>
</evidence>
<feature type="domain" description="MucB/RseB N-terminal" evidence="6">
    <location>
        <begin position="46"/>
        <end position="211"/>
    </location>
</feature>
<feature type="chain" id="PRO_5037497138" evidence="5">
    <location>
        <begin position="25"/>
        <end position="339"/>
    </location>
</feature>
<accession>A0A928YWC3</accession>
<dbReference type="InterPro" id="IPR033434">
    <property type="entry name" value="MucB/RseB_N"/>
</dbReference>
<dbReference type="GO" id="GO:0045152">
    <property type="term" value="F:antisigma factor binding"/>
    <property type="evidence" value="ECO:0007669"/>
    <property type="project" value="TreeGrafter"/>
</dbReference>
<reference evidence="8" key="1">
    <citation type="submission" date="2018-07" db="EMBL/GenBank/DDBJ databases">
        <title>Genome assembly of strain Ka43.</title>
        <authorList>
            <person name="Kukolya J."/>
            <person name="Nagy I."/>
            <person name="Horvath B."/>
            <person name="Toth A."/>
        </authorList>
    </citation>
    <scope>NUCLEOTIDE SEQUENCE</scope>
    <source>
        <strain evidence="8">KB43</strain>
    </source>
</reference>
<dbReference type="Proteomes" id="UP000652567">
    <property type="component" value="Unassembled WGS sequence"/>
</dbReference>
<evidence type="ECO:0000256" key="1">
    <source>
        <dbReference type="ARBA" id="ARBA00004418"/>
    </source>
</evidence>
<comment type="caution">
    <text evidence="8">The sequence shown here is derived from an EMBL/GenBank/DDBJ whole genome shotgun (WGS) entry which is preliminary data.</text>
</comment>
<evidence type="ECO:0000256" key="2">
    <source>
        <dbReference type="ARBA" id="ARBA00008150"/>
    </source>
</evidence>
<dbReference type="PANTHER" id="PTHR38782:SF1">
    <property type="entry name" value="SIGMA-E FACTOR REGULATORY PROTEIN RSEB"/>
    <property type="match status" value="1"/>
</dbReference>
<keyword evidence="3 5" id="KW-0732">Signal</keyword>
<dbReference type="Pfam" id="PF03888">
    <property type="entry name" value="MucB_RseB"/>
    <property type="match status" value="1"/>
</dbReference>
<dbReference type="CDD" id="cd16327">
    <property type="entry name" value="RseB"/>
    <property type="match status" value="1"/>
</dbReference>
<feature type="domain" description="MucB/RseB C-terminal" evidence="7">
    <location>
        <begin position="236"/>
        <end position="329"/>
    </location>
</feature>
<dbReference type="PANTHER" id="PTHR38782">
    <property type="match status" value="1"/>
</dbReference>
<evidence type="ECO:0000259" key="6">
    <source>
        <dbReference type="Pfam" id="PF03888"/>
    </source>
</evidence>
<evidence type="ECO:0000256" key="4">
    <source>
        <dbReference type="ARBA" id="ARBA00022764"/>
    </source>
</evidence>
<comment type="subcellular location">
    <subcellularLocation>
        <location evidence="1">Periplasm</location>
    </subcellularLocation>
</comment>
<evidence type="ECO:0000259" key="7">
    <source>
        <dbReference type="Pfam" id="PF17188"/>
    </source>
</evidence>
<organism evidence="8 9">
    <name type="scientific">Cellvibrio polysaccharolyticus</name>
    <dbReference type="NCBI Taxonomy" id="2082724"/>
    <lineage>
        <taxon>Bacteria</taxon>
        <taxon>Pseudomonadati</taxon>
        <taxon>Pseudomonadota</taxon>
        <taxon>Gammaproteobacteria</taxon>
        <taxon>Cellvibrionales</taxon>
        <taxon>Cellvibrionaceae</taxon>
        <taxon>Cellvibrio</taxon>
    </lineage>
</organism>
<evidence type="ECO:0000313" key="8">
    <source>
        <dbReference type="EMBL" id="MBE8718063.1"/>
    </source>
</evidence>
<feature type="signal peptide" evidence="5">
    <location>
        <begin position="1"/>
        <end position="24"/>
    </location>
</feature>
<dbReference type="Gene3D" id="3.30.200.100">
    <property type="entry name" value="MucB/RseB, C-terminal domain"/>
    <property type="match status" value="1"/>
</dbReference>
<protein>
    <submittedName>
        <fullName evidence="8">Transcriptional regulator</fullName>
    </submittedName>
</protein>